<evidence type="ECO:0000313" key="2">
    <source>
        <dbReference type="EMBL" id="CEK71642.1"/>
    </source>
</evidence>
<feature type="non-terminal residue" evidence="1">
    <location>
        <position position="80"/>
    </location>
</feature>
<evidence type="ECO:0000313" key="1">
    <source>
        <dbReference type="EMBL" id="CEK71641.1"/>
    </source>
</evidence>
<reference evidence="1" key="1">
    <citation type="submission" date="2014-12" db="EMBL/GenBank/DDBJ databases">
        <title>Insight into the proteome of Arion vulgaris.</title>
        <authorList>
            <person name="Aradska J."/>
            <person name="Bulat T."/>
            <person name="Smidak R."/>
            <person name="Sarate P."/>
            <person name="Gangsoo J."/>
            <person name="Sialana F."/>
            <person name="Bilban M."/>
            <person name="Lubec G."/>
        </authorList>
    </citation>
    <scope>NUCLEOTIDE SEQUENCE</scope>
    <source>
        <tissue evidence="1">Skin</tissue>
    </source>
</reference>
<sequence>MFAIKIVDAMIINIHICIPISVNDIIEEKAMHVIEFGSRNIVLKYSRNHCTWRYINFHVGRCQLNKWKQPDILYFIQYTR</sequence>
<protein>
    <submittedName>
        <fullName evidence="1">Uncharacterized protein</fullName>
    </submittedName>
</protein>
<dbReference type="EMBL" id="HACG01024776">
    <property type="protein sequence ID" value="CEK71641.1"/>
    <property type="molecule type" value="Transcribed_RNA"/>
</dbReference>
<proteinExistence type="predicted"/>
<name>A0A0B6ZUY1_9EUPU</name>
<organism evidence="1">
    <name type="scientific">Arion vulgaris</name>
    <dbReference type="NCBI Taxonomy" id="1028688"/>
    <lineage>
        <taxon>Eukaryota</taxon>
        <taxon>Metazoa</taxon>
        <taxon>Spiralia</taxon>
        <taxon>Lophotrochozoa</taxon>
        <taxon>Mollusca</taxon>
        <taxon>Gastropoda</taxon>
        <taxon>Heterobranchia</taxon>
        <taxon>Euthyneura</taxon>
        <taxon>Panpulmonata</taxon>
        <taxon>Eupulmonata</taxon>
        <taxon>Stylommatophora</taxon>
        <taxon>Helicina</taxon>
        <taxon>Arionoidea</taxon>
        <taxon>Arionidae</taxon>
        <taxon>Arion</taxon>
    </lineage>
</organism>
<dbReference type="AlphaFoldDB" id="A0A0B6ZUY1"/>
<gene>
    <name evidence="1" type="primary">ORF79252</name>
    <name evidence="2" type="synonym">ORF79253</name>
</gene>
<dbReference type="EMBL" id="HACG01024777">
    <property type="protein sequence ID" value="CEK71642.1"/>
    <property type="molecule type" value="Transcribed_RNA"/>
</dbReference>
<accession>A0A0B6ZUY1</accession>